<protein>
    <submittedName>
        <fullName evidence="2">Uncharacterized protein</fullName>
    </submittedName>
</protein>
<sequence length="107" mass="11843">MQNPEIATVRVATGRGQNATGLCEERDIAVRSSSRVATERFVAFRMRRSLLSRQDLRMRPIGPSPSQGLRLTSTEKGHVAADEKGKKKSFLWPFHSSSATKSSSTRP</sequence>
<dbReference type="EMBL" id="NMUH01000480">
    <property type="protein sequence ID" value="MQL79886.1"/>
    <property type="molecule type" value="Genomic_DNA"/>
</dbReference>
<organism evidence="2 3">
    <name type="scientific">Colocasia esculenta</name>
    <name type="common">Wild taro</name>
    <name type="synonym">Arum esculentum</name>
    <dbReference type="NCBI Taxonomy" id="4460"/>
    <lineage>
        <taxon>Eukaryota</taxon>
        <taxon>Viridiplantae</taxon>
        <taxon>Streptophyta</taxon>
        <taxon>Embryophyta</taxon>
        <taxon>Tracheophyta</taxon>
        <taxon>Spermatophyta</taxon>
        <taxon>Magnoliopsida</taxon>
        <taxon>Liliopsida</taxon>
        <taxon>Araceae</taxon>
        <taxon>Aroideae</taxon>
        <taxon>Colocasieae</taxon>
        <taxon>Colocasia</taxon>
    </lineage>
</organism>
<dbReference type="Proteomes" id="UP000652761">
    <property type="component" value="Unassembled WGS sequence"/>
</dbReference>
<gene>
    <name evidence="2" type="ORF">Taro_012325</name>
</gene>
<keyword evidence="3" id="KW-1185">Reference proteome</keyword>
<name>A0A843UCM3_COLES</name>
<feature type="region of interest" description="Disordered" evidence="1">
    <location>
        <begin position="55"/>
        <end position="85"/>
    </location>
</feature>
<dbReference type="AlphaFoldDB" id="A0A843UCM3"/>
<proteinExistence type="predicted"/>
<evidence type="ECO:0000313" key="3">
    <source>
        <dbReference type="Proteomes" id="UP000652761"/>
    </source>
</evidence>
<evidence type="ECO:0000256" key="1">
    <source>
        <dbReference type="SAM" id="MobiDB-lite"/>
    </source>
</evidence>
<reference evidence="2" key="1">
    <citation type="submission" date="2017-07" db="EMBL/GenBank/DDBJ databases">
        <title>Taro Niue Genome Assembly and Annotation.</title>
        <authorList>
            <person name="Atibalentja N."/>
            <person name="Keating K."/>
            <person name="Fields C.J."/>
        </authorList>
    </citation>
    <scope>NUCLEOTIDE SEQUENCE</scope>
    <source>
        <strain evidence="2">Niue_2</strain>
        <tissue evidence="2">Leaf</tissue>
    </source>
</reference>
<feature type="compositionally biased region" description="Basic and acidic residues" evidence="1">
    <location>
        <begin position="73"/>
        <end position="85"/>
    </location>
</feature>
<evidence type="ECO:0000313" key="2">
    <source>
        <dbReference type="EMBL" id="MQL79886.1"/>
    </source>
</evidence>
<comment type="caution">
    <text evidence="2">The sequence shown here is derived from an EMBL/GenBank/DDBJ whole genome shotgun (WGS) entry which is preliminary data.</text>
</comment>
<accession>A0A843UCM3</accession>